<keyword evidence="2" id="KW-1185">Reference proteome</keyword>
<organism evidence="1 2">
    <name type="scientific">Streptomyces badius</name>
    <dbReference type="NCBI Taxonomy" id="1941"/>
    <lineage>
        <taxon>Bacteria</taxon>
        <taxon>Bacillati</taxon>
        <taxon>Actinomycetota</taxon>
        <taxon>Actinomycetes</taxon>
        <taxon>Kitasatosporales</taxon>
        <taxon>Streptomycetaceae</taxon>
        <taxon>Streptomyces</taxon>
    </lineage>
</organism>
<name>A0ABQ2TG66_STRBA</name>
<dbReference type="EMBL" id="BMSZ01000014">
    <property type="protein sequence ID" value="GGS67953.1"/>
    <property type="molecule type" value="Genomic_DNA"/>
</dbReference>
<gene>
    <name evidence="1" type="ORF">GCM10010253_48700</name>
</gene>
<proteinExistence type="predicted"/>
<protein>
    <submittedName>
        <fullName evidence="1">Uncharacterized protein</fullName>
    </submittedName>
</protein>
<reference evidence="2" key="1">
    <citation type="journal article" date="2019" name="Int. J. Syst. Evol. Microbiol.">
        <title>The Global Catalogue of Microorganisms (GCM) 10K type strain sequencing project: providing services to taxonomists for standard genome sequencing and annotation.</title>
        <authorList>
            <consortium name="The Broad Institute Genomics Platform"/>
            <consortium name="The Broad Institute Genome Sequencing Center for Infectious Disease"/>
            <person name="Wu L."/>
            <person name="Ma J."/>
        </authorList>
    </citation>
    <scope>NUCLEOTIDE SEQUENCE [LARGE SCALE GENOMIC DNA]</scope>
    <source>
        <strain evidence="2">JCM 4350</strain>
    </source>
</reference>
<evidence type="ECO:0000313" key="2">
    <source>
        <dbReference type="Proteomes" id="UP000659767"/>
    </source>
</evidence>
<dbReference type="Proteomes" id="UP000659767">
    <property type="component" value="Unassembled WGS sequence"/>
</dbReference>
<comment type="caution">
    <text evidence="1">The sequence shown here is derived from an EMBL/GenBank/DDBJ whole genome shotgun (WGS) entry which is preliminary data.</text>
</comment>
<sequence length="66" mass="6857">MVGGELGRVGSKVKPQVPVGTQGELAAESRVCTFQPKLPPAAARCVWRVASGTFTFATVPDVADTI</sequence>
<accession>A0ABQ2TG66</accession>
<evidence type="ECO:0000313" key="1">
    <source>
        <dbReference type="EMBL" id="GGS67953.1"/>
    </source>
</evidence>